<proteinExistence type="predicted"/>
<evidence type="ECO:0000313" key="3">
    <source>
        <dbReference type="Proteomes" id="UP000708208"/>
    </source>
</evidence>
<evidence type="ECO:0000313" key="2">
    <source>
        <dbReference type="EMBL" id="CAG7820801.1"/>
    </source>
</evidence>
<keyword evidence="3" id="KW-1185">Reference proteome</keyword>
<dbReference type="OrthoDB" id="5984008at2759"/>
<gene>
    <name evidence="2" type="ORF">AFUS01_LOCUS31172</name>
</gene>
<evidence type="ECO:0000256" key="1">
    <source>
        <dbReference type="SAM" id="Phobius"/>
    </source>
</evidence>
<protein>
    <submittedName>
        <fullName evidence="2">Uncharacterized protein</fullName>
    </submittedName>
</protein>
<accession>A0A8J2KMS9</accession>
<keyword evidence="1" id="KW-0812">Transmembrane</keyword>
<keyword evidence="1" id="KW-1133">Transmembrane helix</keyword>
<organism evidence="2 3">
    <name type="scientific">Allacma fusca</name>
    <dbReference type="NCBI Taxonomy" id="39272"/>
    <lineage>
        <taxon>Eukaryota</taxon>
        <taxon>Metazoa</taxon>
        <taxon>Ecdysozoa</taxon>
        <taxon>Arthropoda</taxon>
        <taxon>Hexapoda</taxon>
        <taxon>Collembola</taxon>
        <taxon>Symphypleona</taxon>
        <taxon>Sminthuridae</taxon>
        <taxon>Allacma</taxon>
    </lineage>
</organism>
<comment type="caution">
    <text evidence="2">The sequence shown here is derived from an EMBL/GenBank/DDBJ whole genome shotgun (WGS) entry which is preliminary data.</text>
</comment>
<dbReference type="Proteomes" id="UP000708208">
    <property type="component" value="Unassembled WGS sequence"/>
</dbReference>
<feature type="transmembrane region" description="Helical" evidence="1">
    <location>
        <begin position="142"/>
        <end position="162"/>
    </location>
</feature>
<dbReference type="EMBL" id="CAJVCH010490542">
    <property type="protein sequence ID" value="CAG7820801.1"/>
    <property type="molecule type" value="Genomic_DNA"/>
</dbReference>
<reference evidence="2" key="1">
    <citation type="submission" date="2021-06" db="EMBL/GenBank/DDBJ databases">
        <authorList>
            <person name="Hodson N. C."/>
            <person name="Mongue J. A."/>
            <person name="Jaron S. K."/>
        </authorList>
    </citation>
    <scope>NUCLEOTIDE SEQUENCE</scope>
</reference>
<name>A0A8J2KMS9_9HEXA</name>
<dbReference type="AlphaFoldDB" id="A0A8J2KMS9"/>
<keyword evidence="1" id="KW-0472">Membrane</keyword>
<sequence>MQNVYDFTNPLNETNITPRNIIRLNLESEAVVVLACIGCLPAKNSSRIQLPLVTVLTEFISFINATPEYQTVLDKLGGAKWKDPLIDGTAAISMTFILVDHETDYHGTSLIYSLGVIFVTSLPRTVEFSSVVQLCHPFNLEVWILALIFVISVYVILEIIFYHKKQLNVSGQLSISYKHFCGGHSLRLNWFLTGYKTKLLEMVVLPYYIHPPTTFSELARSNYKIGILSYPKLTSDLNQSNSSIAKAIQRRYREYDFRIPDCYQQIFEETTACMGPTFSFDFIGITYMTDVRKQMLSQESRDTLFNELLSVGISKLHSHLIEPFNFVSSGMESGATTDLILEEISLRRGNAGDRVKNCLEVTRVTRK</sequence>